<dbReference type="PROSITE" id="PS51350">
    <property type="entry name" value="PTS_HPR_DOM"/>
    <property type="match status" value="1"/>
</dbReference>
<keyword evidence="9" id="KW-1185">Reference proteome</keyword>
<dbReference type="GO" id="GO:0009401">
    <property type="term" value="P:phosphoenolpyruvate-dependent sugar phosphotransferase system"/>
    <property type="evidence" value="ECO:0007669"/>
    <property type="project" value="UniProtKB-KW"/>
</dbReference>
<dbReference type="Gene3D" id="3.30.1340.10">
    <property type="entry name" value="HPr-like"/>
    <property type="match status" value="1"/>
</dbReference>
<dbReference type="RefSeq" id="WP_092274794.1">
    <property type="nucleotide sequence ID" value="NZ_CP176856.1"/>
</dbReference>
<dbReference type="GO" id="GO:0005737">
    <property type="term" value="C:cytoplasm"/>
    <property type="evidence" value="ECO:0007669"/>
    <property type="project" value="UniProtKB-SubCell"/>
</dbReference>
<evidence type="ECO:0000259" key="7">
    <source>
        <dbReference type="PROSITE" id="PS51350"/>
    </source>
</evidence>
<dbReference type="PANTHER" id="PTHR33705:SF2">
    <property type="entry name" value="PHOSPHOCARRIER PROTEIN NPR"/>
    <property type="match status" value="1"/>
</dbReference>
<accession>A0A1I4BNJ3</accession>
<gene>
    <name evidence="8" type="ORF">SAMN05518846_11822</name>
</gene>
<evidence type="ECO:0000256" key="5">
    <source>
        <dbReference type="ARBA" id="ARBA00022597"/>
    </source>
</evidence>
<keyword evidence="4" id="KW-0963">Cytoplasm</keyword>
<dbReference type="InterPro" id="IPR035895">
    <property type="entry name" value="HPr-like_sf"/>
</dbReference>
<name>A0A1I4BNJ3_9BACL</name>
<keyword evidence="6" id="KW-0598">Phosphotransferase system</keyword>
<dbReference type="NCBIfam" id="TIGR01003">
    <property type="entry name" value="PTS_HPr_family"/>
    <property type="match status" value="1"/>
</dbReference>
<dbReference type="SUPFAM" id="SSF55594">
    <property type="entry name" value="HPr-like"/>
    <property type="match status" value="1"/>
</dbReference>
<dbReference type="Proteomes" id="UP000198915">
    <property type="component" value="Unassembled WGS sequence"/>
</dbReference>
<dbReference type="EMBL" id="FORT01000018">
    <property type="protein sequence ID" value="SFK70432.1"/>
    <property type="molecule type" value="Genomic_DNA"/>
</dbReference>
<dbReference type="STRING" id="1884381.SAMN05518846_11822"/>
<evidence type="ECO:0000256" key="4">
    <source>
        <dbReference type="ARBA" id="ARBA00022490"/>
    </source>
</evidence>
<dbReference type="CDD" id="cd00367">
    <property type="entry name" value="PTS-HPr_like"/>
    <property type="match status" value="1"/>
</dbReference>
<evidence type="ECO:0000256" key="2">
    <source>
        <dbReference type="ARBA" id="ARBA00004496"/>
    </source>
</evidence>
<dbReference type="InterPro" id="IPR002114">
    <property type="entry name" value="PTS_HPr_Ser_P_site"/>
</dbReference>
<evidence type="ECO:0000256" key="1">
    <source>
        <dbReference type="ARBA" id="ARBA00003681"/>
    </source>
</evidence>
<dbReference type="PRINTS" id="PR00107">
    <property type="entry name" value="PHOSPHOCPHPR"/>
</dbReference>
<dbReference type="GeneID" id="301128098"/>
<dbReference type="Pfam" id="PF00381">
    <property type="entry name" value="PTS-HPr"/>
    <property type="match status" value="1"/>
</dbReference>
<comment type="function">
    <text evidence="1">General (non sugar-specific) component of the phosphoenolpyruvate-dependent sugar phosphotransferase system (sugar PTS). This major carbohydrate active-transport system catalyzes the phosphorylation of incoming sugar substrates concomitantly with their translocation across the cell membrane. The phosphoryl group from phosphoenolpyruvate (PEP) is transferred to the phosphoryl carrier protein HPr by enzyme I. Phospho-HPr then transfers it to the PTS EIIA domain.</text>
</comment>
<dbReference type="PROSITE" id="PS00369">
    <property type="entry name" value="PTS_HPR_HIS"/>
    <property type="match status" value="1"/>
</dbReference>
<evidence type="ECO:0000256" key="6">
    <source>
        <dbReference type="ARBA" id="ARBA00022683"/>
    </source>
</evidence>
<comment type="subcellular location">
    <subcellularLocation>
        <location evidence="2">Cytoplasm</location>
    </subcellularLocation>
</comment>
<sequence>MIQFQVTVTAPGGLHARPAALFVSRTSQSQSKITLNKGEKMADGRSILGIMTLGISQGDHLTIQVDGSDEERVAAEIQQLFQQEFAS</sequence>
<evidence type="ECO:0000313" key="8">
    <source>
        <dbReference type="EMBL" id="SFK70432.1"/>
    </source>
</evidence>
<feature type="domain" description="HPr" evidence="7">
    <location>
        <begin position="1"/>
        <end position="87"/>
    </location>
</feature>
<keyword evidence="5" id="KW-0813">Transport</keyword>
<evidence type="ECO:0000313" key="9">
    <source>
        <dbReference type="Proteomes" id="UP000198915"/>
    </source>
</evidence>
<keyword evidence="5" id="KW-0762">Sugar transport</keyword>
<dbReference type="InterPro" id="IPR050399">
    <property type="entry name" value="HPr"/>
</dbReference>
<dbReference type="InterPro" id="IPR001020">
    <property type="entry name" value="PTS_HPr_His_P_site"/>
</dbReference>
<dbReference type="InterPro" id="IPR000032">
    <property type="entry name" value="HPr-like"/>
</dbReference>
<organism evidence="8 9">
    <name type="scientific">Brevibacillus centrosporus</name>
    <dbReference type="NCBI Taxonomy" id="54910"/>
    <lineage>
        <taxon>Bacteria</taxon>
        <taxon>Bacillati</taxon>
        <taxon>Bacillota</taxon>
        <taxon>Bacilli</taxon>
        <taxon>Bacillales</taxon>
        <taxon>Paenibacillaceae</taxon>
        <taxon>Brevibacillus</taxon>
    </lineage>
</organism>
<evidence type="ECO:0000256" key="3">
    <source>
        <dbReference type="ARBA" id="ARBA00020422"/>
    </source>
</evidence>
<dbReference type="PANTHER" id="PTHR33705">
    <property type="entry name" value="PHOSPHOCARRIER PROTEIN HPR"/>
    <property type="match status" value="1"/>
</dbReference>
<proteinExistence type="predicted"/>
<protein>
    <recommendedName>
        <fullName evidence="3">Phosphocarrier protein HPr</fullName>
    </recommendedName>
</protein>
<reference evidence="9" key="1">
    <citation type="submission" date="2016-10" db="EMBL/GenBank/DDBJ databases">
        <authorList>
            <person name="Varghese N."/>
            <person name="Submissions S."/>
        </authorList>
    </citation>
    <scope>NUCLEOTIDE SEQUENCE [LARGE SCALE GENOMIC DNA]</scope>
    <source>
        <strain evidence="9">OK042</strain>
    </source>
</reference>
<dbReference type="AlphaFoldDB" id="A0A1I4BNJ3"/>
<dbReference type="PROSITE" id="PS00589">
    <property type="entry name" value="PTS_HPR_SER"/>
    <property type="match status" value="1"/>
</dbReference>